<feature type="transmembrane region" description="Helical" evidence="9">
    <location>
        <begin position="131"/>
        <end position="151"/>
    </location>
</feature>
<keyword evidence="5 9" id="KW-0812">Transmembrane</keyword>
<evidence type="ECO:0000256" key="8">
    <source>
        <dbReference type="ARBA" id="ARBA00023136"/>
    </source>
</evidence>
<feature type="transmembrane region" description="Helical" evidence="9">
    <location>
        <begin position="158"/>
        <end position="183"/>
    </location>
</feature>
<dbReference type="STRING" id="103827.A0A0N5D3Z9"/>
<proteinExistence type="inferred from homology"/>
<comment type="similarity">
    <text evidence="3">Belongs to the PIGU family.</text>
</comment>
<dbReference type="GO" id="GO:0042765">
    <property type="term" value="C:GPI-anchor transamidase complex"/>
    <property type="evidence" value="ECO:0007669"/>
    <property type="project" value="InterPro"/>
</dbReference>
<dbReference type="PANTHER" id="PTHR13121:SF0">
    <property type="entry name" value="PHOSPHATIDYLINOSITOL GLYCAN ANCHOR BIOSYNTHESIS CLASS U PROTEIN"/>
    <property type="match status" value="1"/>
</dbReference>
<evidence type="ECO:0000256" key="4">
    <source>
        <dbReference type="ARBA" id="ARBA00022502"/>
    </source>
</evidence>
<dbReference type="UniPathway" id="UPA00196"/>
<dbReference type="OMA" id="LWYLWIV"/>
<evidence type="ECO:0000256" key="5">
    <source>
        <dbReference type="ARBA" id="ARBA00022692"/>
    </source>
</evidence>
<sequence>MIWIFEYVVPKHYGLGDDVLAYALGVLLRVLAFFYCIDFLKKRPELNVPQNSFRRLVDGVNMLRDGFSPYSGDMPPVILSLFSAVIDHPLFLLGFFVIIDVVTSEILYMIAMVHLKNQKNDAKDVKQIANFVYILNPISIATCAVFSLSVIYNLITALLILAFVNGCLLFSTIFCSILIHFSLYPVIYLCALLVRFSKLQQRLLIFIFSIISLTSLMFLNYYLNGRSWDYVDSTLDVRDLTPNVGIFWYFFIEVFDHFRCFFLWVFQVNIFVYLIPLSLTLRSSAFLLLHQLMILTSVFSSYPTMADNFRWGLIIGGALSTTMVLAPVMWQMWVITGSGNANFYFAATLIYSVAQILLLTDLLYAHLRLKVTTERGIVDENKVATLVLK</sequence>
<evidence type="ECO:0000256" key="9">
    <source>
        <dbReference type="SAM" id="Phobius"/>
    </source>
</evidence>
<dbReference type="GO" id="GO:0006506">
    <property type="term" value="P:GPI anchor biosynthetic process"/>
    <property type="evidence" value="ECO:0007669"/>
    <property type="project" value="UniProtKB-UniPathway"/>
</dbReference>
<keyword evidence="4" id="KW-0337">GPI-anchor biosynthesis</keyword>
<keyword evidence="7 9" id="KW-1133">Transmembrane helix</keyword>
<evidence type="ECO:0000313" key="10">
    <source>
        <dbReference type="EMBL" id="VDN05144.1"/>
    </source>
</evidence>
<evidence type="ECO:0000256" key="1">
    <source>
        <dbReference type="ARBA" id="ARBA00004477"/>
    </source>
</evidence>
<feature type="transmembrane region" description="Helical" evidence="9">
    <location>
        <begin position="270"/>
        <end position="289"/>
    </location>
</feature>
<keyword evidence="6" id="KW-0256">Endoplasmic reticulum</keyword>
<dbReference type="AlphaFoldDB" id="A0A0N5D3Z9"/>
<evidence type="ECO:0000256" key="6">
    <source>
        <dbReference type="ARBA" id="ARBA00022824"/>
    </source>
</evidence>
<comment type="subcellular location">
    <subcellularLocation>
        <location evidence="1">Endoplasmic reticulum membrane</location>
        <topology evidence="1">Multi-pass membrane protein</topology>
    </subcellularLocation>
</comment>
<evidence type="ECO:0000313" key="12">
    <source>
        <dbReference type="WBParaSite" id="TCLT_0000767601-mRNA-1"/>
    </source>
</evidence>
<organism evidence="12">
    <name type="scientific">Thelazia callipaeda</name>
    <name type="common">Oriental eyeworm</name>
    <name type="synonym">Parasitic nematode</name>
    <dbReference type="NCBI Taxonomy" id="103827"/>
    <lineage>
        <taxon>Eukaryota</taxon>
        <taxon>Metazoa</taxon>
        <taxon>Ecdysozoa</taxon>
        <taxon>Nematoda</taxon>
        <taxon>Chromadorea</taxon>
        <taxon>Rhabditida</taxon>
        <taxon>Spirurina</taxon>
        <taxon>Spiruromorpha</taxon>
        <taxon>Thelazioidea</taxon>
        <taxon>Thelaziidae</taxon>
        <taxon>Thelazia</taxon>
    </lineage>
</organism>
<dbReference type="EMBL" id="UYYF01004534">
    <property type="protein sequence ID" value="VDN05144.1"/>
    <property type="molecule type" value="Genomic_DNA"/>
</dbReference>
<name>A0A0N5D3Z9_THECL</name>
<keyword evidence="11" id="KW-1185">Reference proteome</keyword>
<accession>A0A0N5D3Z9</accession>
<dbReference type="InterPro" id="IPR009600">
    <property type="entry name" value="PIG-U"/>
</dbReference>
<dbReference type="OrthoDB" id="549017at2759"/>
<dbReference type="WBParaSite" id="TCLT_0000767601-mRNA-1">
    <property type="protein sequence ID" value="TCLT_0000767601-mRNA-1"/>
    <property type="gene ID" value="TCLT_0000767601"/>
</dbReference>
<gene>
    <name evidence="10" type="ORF">TCLT_LOCUS7665</name>
</gene>
<protein>
    <submittedName>
        <fullName evidence="12">Phosphatidylinositol glycan, class U</fullName>
    </submittedName>
</protein>
<dbReference type="PANTHER" id="PTHR13121">
    <property type="entry name" value="GPI TRANSAMIDASE COMPONENT PIG-U"/>
    <property type="match status" value="1"/>
</dbReference>
<feature type="transmembrane region" description="Helical" evidence="9">
    <location>
        <begin position="90"/>
        <end position="111"/>
    </location>
</feature>
<feature type="transmembrane region" description="Helical" evidence="9">
    <location>
        <begin position="309"/>
        <end position="330"/>
    </location>
</feature>
<reference evidence="12" key="1">
    <citation type="submission" date="2017-02" db="UniProtKB">
        <authorList>
            <consortium name="WormBaseParasite"/>
        </authorList>
    </citation>
    <scope>IDENTIFICATION</scope>
</reference>
<evidence type="ECO:0000256" key="7">
    <source>
        <dbReference type="ARBA" id="ARBA00022989"/>
    </source>
</evidence>
<evidence type="ECO:0000256" key="2">
    <source>
        <dbReference type="ARBA" id="ARBA00004687"/>
    </source>
</evidence>
<feature type="transmembrane region" description="Helical" evidence="9">
    <location>
        <begin position="203"/>
        <end position="223"/>
    </location>
</feature>
<feature type="transmembrane region" description="Helical" evidence="9">
    <location>
        <begin position="20"/>
        <end position="40"/>
    </location>
</feature>
<comment type="pathway">
    <text evidence="2">Glycolipid biosynthesis; glycosylphosphatidylinositol-anchor biosynthesis.</text>
</comment>
<reference evidence="10 11" key="2">
    <citation type="submission" date="2018-11" db="EMBL/GenBank/DDBJ databases">
        <authorList>
            <consortium name="Pathogen Informatics"/>
        </authorList>
    </citation>
    <scope>NUCLEOTIDE SEQUENCE [LARGE SCALE GENOMIC DNA]</scope>
</reference>
<evidence type="ECO:0000256" key="3">
    <source>
        <dbReference type="ARBA" id="ARBA00010026"/>
    </source>
</evidence>
<keyword evidence="8 9" id="KW-0472">Membrane</keyword>
<feature type="transmembrane region" description="Helical" evidence="9">
    <location>
        <begin position="342"/>
        <end position="365"/>
    </location>
</feature>
<dbReference type="GO" id="GO:0016255">
    <property type="term" value="P:attachment of GPI anchor to protein"/>
    <property type="evidence" value="ECO:0007669"/>
    <property type="project" value="InterPro"/>
</dbReference>
<dbReference type="Pfam" id="PF06728">
    <property type="entry name" value="PIG-U"/>
    <property type="match status" value="2"/>
</dbReference>
<dbReference type="Proteomes" id="UP000276776">
    <property type="component" value="Unassembled WGS sequence"/>
</dbReference>
<evidence type="ECO:0000313" key="11">
    <source>
        <dbReference type="Proteomes" id="UP000276776"/>
    </source>
</evidence>